<reference evidence="3" key="1">
    <citation type="journal article" date="2023" name="Mol. Phylogenet. Evol.">
        <title>Genome-scale phylogeny and comparative genomics of the fungal order Sordariales.</title>
        <authorList>
            <person name="Hensen N."/>
            <person name="Bonometti L."/>
            <person name="Westerberg I."/>
            <person name="Brannstrom I.O."/>
            <person name="Guillou S."/>
            <person name="Cros-Aarteil S."/>
            <person name="Calhoun S."/>
            <person name="Haridas S."/>
            <person name="Kuo A."/>
            <person name="Mondo S."/>
            <person name="Pangilinan J."/>
            <person name="Riley R."/>
            <person name="LaButti K."/>
            <person name="Andreopoulos B."/>
            <person name="Lipzen A."/>
            <person name="Chen C."/>
            <person name="Yan M."/>
            <person name="Daum C."/>
            <person name="Ng V."/>
            <person name="Clum A."/>
            <person name="Steindorff A."/>
            <person name="Ohm R.A."/>
            <person name="Martin F."/>
            <person name="Silar P."/>
            <person name="Natvig D.O."/>
            <person name="Lalanne C."/>
            <person name="Gautier V."/>
            <person name="Ament-Velasquez S.L."/>
            <person name="Kruys A."/>
            <person name="Hutchinson M.I."/>
            <person name="Powell A.J."/>
            <person name="Barry K."/>
            <person name="Miller A.N."/>
            <person name="Grigoriev I.V."/>
            <person name="Debuchy R."/>
            <person name="Gladieux P."/>
            <person name="Hiltunen Thoren M."/>
            <person name="Johannesson H."/>
        </authorList>
    </citation>
    <scope>NUCLEOTIDE SEQUENCE</scope>
    <source>
        <strain evidence="3">CBS 560.94</strain>
    </source>
</reference>
<evidence type="ECO:0008006" key="5">
    <source>
        <dbReference type="Google" id="ProtNLM"/>
    </source>
</evidence>
<evidence type="ECO:0000256" key="2">
    <source>
        <dbReference type="SAM" id="MobiDB-lite"/>
    </source>
</evidence>
<gene>
    <name evidence="3" type="ORF">B0H65DRAFT_27433</name>
</gene>
<evidence type="ECO:0000256" key="1">
    <source>
        <dbReference type="ARBA" id="ARBA00023242"/>
    </source>
</evidence>
<keyword evidence="4" id="KW-1185">Reference proteome</keyword>
<feature type="compositionally biased region" description="Polar residues" evidence="2">
    <location>
        <begin position="279"/>
        <end position="292"/>
    </location>
</feature>
<name>A0AAE0MVU6_9PEZI</name>
<dbReference type="EMBL" id="JAUEPP010000001">
    <property type="protein sequence ID" value="KAK3354874.1"/>
    <property type="molecule type" value="Genomic_DNA"/>
</dbReference>
<feature type="compositionally biased region" description="Low complexity" evidence="2">
    <location>
        <begin position="35"/>
        <end position="56"/>
    </location>
</feature>
<organism evidence="3 4">
    <name type="scientific">Neurospora tetraspora</name>
    <dbReference type="NCBI Taxonomy" id="94610"/>
    <lineage>
        <taxon>Eukaryota</taxon>
        <taxon>Fungi</taxon>
        <taxon>Dikarya</taxon>
        <taxon>Ascomycota</taxon>
        <taxon>Pezizomycotina</taxon>
        <taxon>Sordariomycetes</taxon>
        <taxon>Sordariomycetidae</taxon>
        <taxon>Sordariales</taxon>
        <taxon>Sordariaceae</taxon>
        <taxon>Neurospora</taxon>
    </lineage>
</organism>
<reference evidence="3" key="2">
    <citation type="submission" date="2023-06" db="EMBL/GenBank/DDBJ databases">
        <authorList>
            <consortium name="Lawrence Berkeley National Laboratory"/>
            <person name="Haridas S."/>
            <person name="Hensen N."/>
            <person name="Bonometti L."/>
            <person name="Westerberg I."/>
            <person name="Brannstrom I.O."/>
            <person name="Guillou S."/>
            <person name="Cros-Aarteil S."/>
            <person name="Calhoun S."/>
            <person name="Kuo A."/>
            <person name="Mondo S."/>
            <person name="Pangilinan J."/>
            <person name="Riley R."/>
            <person name="Labutti K."/>
            <person name="Andreopoulos B."/>
            <person name="Lipzen A."/>
            <person name="Chen C."/>
            <person name="Yanf M."/>
            <person name="Daum C."/>
            <person name="Ng V."/>
            <person name="Clum A."/>
            <person name="Steindorff A."/>
            <person name="Ohm R."/>
            <person name="Martin F."/>
            <person name="Silar P."/>
            <person name="Natvig D."/>
            <person name="Lalanne C."/>
            <person name="Gautier V."/>
            <person name="Ament-Velasquez S.L."/>
            <person name="Kruys A."/>
            <person name="Hutchinson M.I."/>
            <person name="Powell A.J."/>
            <person name="Barry K."/>
            <person name="Miller A.N."/>
            <person name="Grigoriev I.V."/>
            <person name="Debuchy R."/>
            <person name="Gladieux P."/>
            <person name="Thoren M.H."/>
            <person name="Johannesson H."/>
        </authorList>
    </citation>
    <scope>NUCLEOTIDE SEQUENCE</scope>
    <source>
        <strain evidence="3">CBS 560.94</strain>
    </source>
</reference>
<feature type="region of interest" description="Disordered" evidence="2">
    <location>
        <begin position="252"/>
        <end position="329"/>
    </location>
</feature>
<feature type="region of interest" description="Disordered" evidence="2">
    <location>
        <begin position="1"/>
        <end position="138"/>
    </location>
</feature>
<dbReference type="GO" id="GO:0008270">
    <property type="term" value="F:zinc ion binding"/>
    <property type="evidence" value="ECO:0007669"/>
    <property type="project" value="InterPro"/>
</dbReference>
<dbReference type="AlphaFoldDB" id="A0AAE0MVU6"/>
<keyword evidence="1" id="KW-0539">Nucleus</keyword>
<dbReference type="CDD" id="cd00067">
    <property type="entry name" value="GAL4"/>
    <property type="match status" value="1"/>
</dbReference>
<evidence type="ECO:0000313" key="3">
    <source>
        <dbReference type="EMBL" id="KAK3354874.1"/>
    </source>
</evidence>
<proteinExistence type="predicted"/>
<dbReference type="Proteomes" id="UP001278500">
    <property type="component" value="Unassembled WGS sequence"/>
</dbReference>
<feature type="compositionally biased region" description="Polar residues" evidence="2">
    <location>
        <begin position="1"/>
        <end position="17"/>
    </location>
</feature>
<sequence>MTTPTASGNPTMETVHTISAPLDAPPGSDVHHPSQGEQGSQAEQSQQPNGEQQQKQTHQEQHEEHTEEQQQGQERHDEQHEEQHQEHQQEQRPVQHHEQHQERQPEDTGPAVLQVPTATNGIVESHGHSPRARKDTNSSISTIASAATAATSCSVMSPPVLTPTTSVPTQNILSLKDGNAPSSSSRNRRRTGPLAPEARGRAALIRKQGSCANCKRKKIGCDARHHGMTWEELAQKFPNSAETQQLETIVPPTPRNLHTQESRKLNLSTPSPEFMDIDSSPTQQQIRSSFSESRVRTPLPSKPRQDRASTVSFPQPNGGLSNGSILTSNSHGATVRASESFARDRYRRVSALFLRWQDEEDPALINPMDEFREVLGEYYDCSCQTKIIPSADQNHNISMWILDEILQFLKTDTEDELKILYWSSHSYLDGDRQMILASSRNSEAQPASCVRWSAIQALLDHASPDVVVIMDAAYYPNQYRFMRRTNRSLELLAASTQANLERGVFTRALSDQLRTRARLKLLGGISIADLHARVTTSSLLAMGARFQEPLGSDMGGMSLPPLSSFPPVPLHLQFAGSPRTSSIILTPKMKGDLAAMTGTDDEGSGGRKGGAGGLVYTFRVPAGANQDIWEEYLSTLPDETKERLEFVGAD</sequence>
<protein>
    <recommendedName>
        <fullName evidence="5">Zn(2)-C6 fungal-type domain-containing protein</fullName>
    </recommendedName>
</protein>
<dbReference type="GO" id="GO:0000981">
    <property type="term" value="F:DNA-binding transcription factor activity, RNA polymerase II-specific"/>
    <property type="evidence" value="ECO:0007669"/>
    <property type="project" value="InterPro"/>
</dbReference>
<dbReference type="RefSeq" id="XP_062686252.1">
    <property type="nucleotide sequence ID" value="XM_062822792.1"/>
</dbReference>
<feature type="region of interest" description="Disordered" evidence="2">
    <location>
        <begin position="150"/>
        <end position="199"/>
    </location>
</feature>
<feature type="compositionally biased region" description="Basic and acidic residues" evidence="2">
    <location>
        <begin position="57"/>
        <end position="106"/>
    </location>
</feature>
<dbReference type="InterPro" id="IPR001138">
    <property type="entry name" value="Zn2Cys6_DnaBD"/>
</dbReference>
<feature type="compositionally biased region" description="Low complexity" evidence="2">
    <location>
        <begin position="150"/>
        <end position="169"/>
    </location>
</feature>
<comment type="caution">
    <text evidence="3">The sequence shown here is derived from an EMBL/GenBank/DDBJ whole genome shotgun (WGS) entry which is preliminary data.</text>
</comment>
<accession>A0AAE0MVU6</accession>
<evidence type="ECO:0000313" key="4">
    <source>
        <dbReference type="Proteomes" id="UP001278500"/>
    </source>
</evidence>
<feature type="compositionally biased region" description="Polar residues" evidence="2">
    <location>
        <begin position="308"/>
        <end position="329"/>
    </location>
</feature>
<dbReference type="GeneID" id="87859946"/>